<evidence type="ECO:0000259" key="1">
    <source>
        <dbReference type="Pfam" id="PF12969"/>
    </source>
</evidence>
<dbReference type="SUPFAM" id="SSF54001">
    <property type="entry name" value="Cysteine proteinases"/>
    <property type="match status" value="1"/>
</dbReference>
<gene>
    <name evidence="2" type="ORF">ACFQ27_07605</name>
</gene>
<dbReference type="Proteomes" id="UP001597216">
    <property type="component" value="Unassembled WGS sequence"/>
</dbReference>
<keyword evidence="3" id="KW-1185">Reference proteome</keyword>
<dbReference type="InterPro" id="IPR024618">
    <property type="entry name" value="DUF3857"/>
</dbReference>
<dbReference type="RefSeq" id="WP_377353167.1">
    <property type="nucleotide sequence ID" value="NZ_JBHTLQ010000013.1"/>
</dbReference>
<proteinExistence type="predicted"/>
<dbReference type="Gene3D" id="3.10.620.30">
    <property type="match status" value="1"/>
</dbReference>
<protein>
    <submittedName>
        <fullName evidence="2">DUF3857 domain-containing transglutaminase family protein</fullName>
    </submittedName>
</protein>
<organism evidence="2 3">
    <name type="scientific">Phenylobacterium conjunctum</name>
    <dbReference type="NCBI Taxonomy" id="1298959"/>
    <lineage>
        <taxon>Bacteria</taxon>
        <taxon>Pseudomonadati</taxon>
        <taxon>Pseudomonadota</taxon>
        <taxon>Alphaproteobacteria</taxon>
        <taxon>Caulobacterales</taxon>
        <taxon>Caulobacteraceae</taxon>
        <taxon>Phenylobacterium</taxon>
    </lineage>
</organism>
<evidence type="ECO:0000313" key="2">
    <source>
        <dbReference type="EMBL" id="MFD1190440.1"/>
    </source>
</evidence>
<feature type="domain" description="DUF3857" evidence="1">
    <location>
        <begin position="58"/>
        <end position="220"/>
    </location>
</feature>
<dbReference type="InterPro" id="IPR038765">
    <property type="entry name" value="Papain-like_cys_pep_sf"/>
</dbReference>
<evidence type="ECO:0000313" key="3">
    <source>
        <dbReference type="Proteomes" id="UP001597216"/>
    </source>
</evidence>
<dbReference type="Pfam" id="PF12969">
    <property type="entry name" value="DUF3857"/>
    <property type="match status" value="1"/>
</dbReference>
<dbReference type="EMBL" id="JBHTLQ010000013">
    <property type="protein sequence ID" value="MFD1190440.1"/>
    <property type="molecule type" value="Genomic_DNA"/>
</dbReference>
<accession>A0ABW3T0L9</accession>
<sequence length="676" mass="74599">MIDSLAPPTGNPSVVSFDALPSWAEAPAFSRPTPPAAEQIDEGLCAWLYDTQVHLGQGSQTWLSRTVNEVTSPDGLTPAGQVSIDFEPSFQRLVLHHVRILRAGEAIEVDAQQGLQLLRREQDLERAVFDGRLTAHLSIPDVRVGDVVDLCYSVEGVHPMLADLFCAEWPLSWMRWVGETRVRVMAPAERRFTVRAWNEAPAPRVELTAEGLRTWTWRTCATPAVSPEPLAPEWIRQHAAVRLAEDCAWSQVADRFRPGYALEPLPADLMAQVAGLRTRRGSAGDRIVAALRLVQSSLRYQADHLGAGGFAPRPVQEIWATRTGDCKDAARLLVCILHHLGVAAEPVLVNTVRGESLETEPPSLAAFDHCVVGLKLSGRRYWVDPTAFPQGGRLEVLHQPRYGWALPLVPVSRLEHMGEGPIEDVLSIYTVYDLPQTVSGAAKMRVETVHAGRRADIMRRRLAAGSASVARAFRDHTDHRVGPVLSAEPLEVRDDLDANLLTTVETYVVKPVWRIDAASTHAEFATVDDLFGPSLPSLLAQARRLPAHLGEALRMRSRTEIHLPVSSRASAWEAVVQKGPWKSVSRLVILDSRGTSLRLEQALSLDRGLVRPDEAAAYAKFREQSLASAELFLRQPVRADLVRSWGRRGSAARAWRVGVLALMALWLVSKLVNLVL</sequence>
<dbReference type="Gene3D" id="2.60.40.3140">
    <property type="match status" value="1"/>
</dbReference>
<name>A0ABW3T0L9_9CAUL</name>
<comment type="caution">
    <text evidence="2">The sequence shown here is derived from an EMBL/GenBank/DDBJ whole genome shotgun (WGS) entry which is preliminary data.</text>
</comment>
<reference evidence="3" key="1">
    <citation type="journal article" date="2019" name="Int. J. Syst. Evol. Microbiol.">
        <title>The Global Catalogue of Microorganisms (GCM) 10K type strain sequencing project: providing services to taxonomists for standard genome sequencing and annotation.</title>
        <authorList>
            <consortium name="The Broad Institute Genomics Platform"/>
            <consortium name="The Broad Institute Genome Sequencing Center for Infectious Disease"/>
            <person name="Wu L."/>
            <person name="Ma J."/>
        </authorList>
    </citation>
    <scope>NUCLEOTIDE SEQUENCE [LARGE SCALE GENOMIC DNA]</scope>
    <source>
        <strain evidence="3">CCUG 55074</strain>
    </source>
</reference>